<dbReference type="Gene3D" id="3.50.50.60">
    <property type="entry name" value="FAD/NAD(P)-binding domain"/>
    <property type="match status" value="2"/>
</dbReference>
<evidence type="ECO:0000256" key="3">
    <source>
        <dbReference type="ARBA" id="ARBA00023002"/>
    </source>
</evidence>
<dbReference type="InterPro" id="IPR036188">
    <property type="entry name" value="FAD/NAD-bd_sf"/>
</dbReference>
<dbReference type="NCBIfam" id="TIGR02734">
    <property type="entry name" value="crtI_fam"/>
    <property type="match status" value="1"/>
</dbReference>
<dbReference type="PANTHER" id="PTHR43734">
    <property type="entry name" value="PHYTOENE DESATURASE"/>
    <property type="match status" value="1"/>
</dbReference>
<evidence type="ECO:0000256" key="4">
    <source>
        <dbReference type="ARBA" id="ARBA00038322"/>
    </source>
</evidence>
<dbReference type="GO" id="GO:0016491">
    <property type="term" value="F:oxidoreductase activity"/>
    <property type="evidence" value="ECO:0007669"/>
    <property type="project" value="UniProtKB-KW"/>
</dbReference>
<dbReference type="EMBL" id="DYUB01000099">
    <property type="protein sequence ID" value="HJG96044.1"/>
    <property type="molecule type" value="Genomic_DNA"/>
</dbReference>
<dbReference type="AlphaFoldDB" id="A0A921N0E0"/>
<dbReference type="PANTHER" id="PTHR43734:SF1">
    <property type="entry name" value="PHYTOENE DESATURASE"/>
    <property type="match status" value="1"/>
</dbReference>
<gene>
    <name evidence="7" type="primary">crtI</name>
    <name evidence="7" type="ORF">K8V90_02955</name>
</gene>
<dbReference type="InterPro" id="IPR002937">
    <property type="entry name" value="Amino_oxidase"/>
</dbReference>
<evidence type="ECO:0000256" key="2">
    <source>
        <dbReference type="ARBA" id="ARBA00022746"/>
    </source>
</evidence>
<proteinExistence type="inferred from homology"/>
<keyword evidence="3 5" id="KW-0560">Oxidoreductase</keyword>
<evidence type="ECO:0000313" key="8">
    <source>
        <dbReference type="Proteomes" id="UP000776700"/>
    </source>
</evidence>
<comment type="caution">
    <text evidence="7">The sequence shown here is derived from an EMBL/GenBank/DDBJ whole genome shotgun (WGS) entry which is preliminary data.</text>
</comment>
<organism evidence="7 8">
    <name type="scientific">Romboutsia timonensis</name>
    <dbReference type="NCBI Taxonomy" id="1776391"/>
    <lineage>
        <taxon>Bacteria</taxon>
        <taxon>Bacillati</taxon>
        <taxon>Bacillota</taxon>
        <taxon>Clostridia</taxon>
        <taxon>Peptostreptococcales</taxon>
        <taxon>Peptostreptococcaceae</taxon>
        <taxon>Romboutsia</taxon>
    </lineage>
</organism>
<dbReference type="Pfam" id="PF01593">
    <property type="entry name" value="Amino_oxidase"/>
    <property type="match status" value="1"/>
</dbReference>
<reference evidence="7" key="2">
    <citation type="submission" date="2021-09" db="EMBL/GenBank/DDBJ databases">
        <authorList>
            <person name="Gilroy R."/>
        </authorList>
    </citation>
    <scope>NUCLEOTIDE SEQUENCE</scope>
    <source>
        <strain evidence="7">1277</strain>
    </source>
</reference>
<dbReference type="InterPro" id="IPR014105">
    <property type="entry name" value="Carotenoid/retinoid_OxRdtase"/>
</dbReference>
<dbReference type="Proteomes" id="UP000776700">
    <property type="component" value="Unassembled WGS sequence"/>
</dbReference>
<sequence>MKKVIVIGAGIGGLCTAIRLLNKGYDVTILEKEQRIGGKVNIKIKDEARFDLTASILMTPEIYTDIFSEVGKNYKDYFQMIKIDPIYQVNYYDKTKYNYYSDIGKMLDALENIEEGLSIQYLEFLTKSFEKYLNSKNYFLDNPMINKEEILNIEAIKKFLELKPFTTTNNYLKGIIKNQYLLNYLIFQSMYIGINPYKNSSLYTLIPAISHIYGLWYIKGGFYSYIEALSKLILELGGKIYVNTEVEEILIKKNIAIGVRTNKGNYKSDIIVCNADYPYAIKKLIKKKNYKKIEKQDYSCSVFIIYLGLNKEYKDLQVHNIYIGKNFKGNIQDVFKGKLPKHPSLYLYYPSKIDKTISGQFKSILNIMIRVPNLKDGNIKWNKETIQKFRNIIIKELKSINGLENIENDILYESYLTPVQLKYKFNSYNGAAFGLSHKLNQAAYFRPHIKDDTIKGLYYIGSSTHPGNGVSVIIEGTKILVDEICKE</sequence>
<accession>A0A921N0E0</accession>
<dbReference type="GO" id="GO:0016117">
    <property type="term" value="P:carotenoid biosynthetic process"/>
    <property type="evidence" value="ECO:0007669"/>
    <property type="project" value="UniProtKB-KW"/>
</dbReference>
<protein>
    <submittedName>
        <fullName evidence="7">Phytoene desaturase</fullName>
    </submittedName>
</protein>
<comment type="pathway">
    <text evidence="1 5">Carotenoid biosynthesis.</text>
</comment>
<evidence type="ECO:0000313" key="7">
    <source>
        <dbReference type="EMBL" id="HJG96044.1"/>
    </source>
</evidence>
<comment type="similarity">
    <text evidence="4">Belongs to the carotenoid/retinoid oxidoreductase family. CrtN subfamily.</text>
</comment>
<evidence type="ECO:0000256" key="5">
    <source>
        <dbReference type="RuleBase" id="RU362075"/>
    </source>
</evidence>
<evidence type="ECO:0000259" key="6">
    <source>
        <dbReference type="Pfam" id="PF01593"/>
    </source>
</evidence>
<feature type="domain" description="Amine oxidase" evidence="6">
    <location>
        <begin position="11"/>
        <end position="467"/>
    </location>
</feature>
<evidence type="ECO:0000256" key="1">
    <source>
        <dbReference type="ARBA" id="ARBA00004829"/>
    </source>
</evidence>
<dbReference type="SUPFAM" id="SSF51905">
    <property type="entry name" value="FAD/NAD(P)-binding domain"/>
    <property type="match status" value="1"/>
</dbReference>
<reference evidence="7" key="1">
    <citation type="journal article" date="2021" name="PeerJ">
        <title>Extensive microbial diversity within the chicken gut microbiome revealed by metagenomics and culture.</title>
        <authorList>
            <person name="Gilroy R."/>
            <person name="Ravi A."/>
            <person name="Getino M."/>
            <person name="Pursley I."/>
            <person name="Horton D.L."/>
            <person name="Alikhan N.F."/>
            <person name="Baker D."/>
            <person name="Gharbi K."/>
            <person name="Hall N."/>
            <person name="Watson M."/>
            <person name="Adriaenssens E.M."/>
            <person name="Foster-Nyarko E."/>
            <person name="Jarju S."/>
            <person name="Secka A."/>
            <person name="Antonio M."/>
            <person name="Oren A."/>
            <person name="Chaudhuri R.R."/>
            <person name="La Ragione R."/>
            <person name="Hildebrand F."/>
            <person name="Pallen M.J."/>
        </authorList>
    </citation>
    <scope>NUCLEOTIDE SEQUENCE</scope>
    <source>
        <strain evidence="7">1277</strain>
    </source>
</reference>
<name>A0A921N0E0_9FIRM</name>
<keyword evidence="2 5" id="KW-0125">Carotenoid biosynthesis</keyword>